<reference evidence="2 3" key="1">
    <citation type="submission" date="2018-08" db="EMBL/GenBank/DDBJ databases">
        <authorList>
            <person name="Muller C M."/>
        </authorList>
    </citation>
    <scope>NUCLEOTIDE SEQUENCE [LARGE SCALE GENOMIC DNA]</scope>
</reference>
<proteinExistence type="predicted"/>
<feature type="compositionally biased region" description="Basic residues" evidence="1">
    <location>
        <begin position="96"/>
        <end position="110"/>
    </location>
</feature>
<evidence type="ECO:0000313" key="3">
    <source>
        <dbReference type="Proteomes" id="UP000324639"/>
    </source>
</evidence>
<keyword evidence="3" id="KW-1185">Reference proteome</keyword>
<protein>
    <submittedName>
        <fullName evidence="2">Bgt-20133</fullName>
    </submittedName>
</protein>
<dbReference type="AlphaFoldDB" id="A0A9X9QG08"/>
<dbReference type="Proteomes" id="UP000324639">
    <property type="component" value="Chromosome Bgt_-10"/>
</dbReference>
<evidence type="ECO:0000313" key="2">
    <source>
        <dbReference type="EMBL" id="VDB94555.1"/>
    </source>
</evidence>
<dbReference type="EMBL" id="LR026993">
    <property type="protein sequence ID" value="VDB94555.1"/>
    <property type="molecule type" value="Genomic_DNA"/>
</dbReference>
<accession>A0A9X9QG08</accession>
<feature type="region of interest" description="Disordered" evidence="1">
    <location>
        <begin position="76"/>
        <end position="110"/>
    </location>
</feature>
<evidence type="ECO:0000256" key="1">
    <source>
        <dbReference type="SAM" id="MobiDB-lite"/>
    </source>
</evidence>
<name>A0A9X9QG08_BLUGR</name>
<organism evidence="2 3">
    <name type="scientific">Blumeria graminis f. sp. tritici</name>
    <dbReference type="NCBI Taxonomy" id="62690"/>
    <lineage>
        <taxon>Eukaryota</taxon>
        <taxon>Fungi</taxon>
        <taxon>Dikarya</taxon>
        <taxon>Ascomycota</taxon>
        <taxon>Pezizomycotina</taxon>
        <taxon>Leotiomycetes</taxon>
        <taxon>Erysiphales</taxon>
        <taxon>Erysiphaceae</taxon>
        <taxon>Blumeria</taxon>
    </lineage>
</organism>
<gene>
    <name evidence="2" type="ORF">BGT96224V316_LOCUS7729</name>
</gene>
<sequence>MTEQLYTVPSTNLGMKFFQELSSVYSSNIGQVGPRDNDSKQSIPNFHCQQDQLLPMSHQVYKYDRVHFHSNDHTSRRLSLASADQQTKAHADTYNYRRKQSVAHKTGRQF</sequence>